<dbReference type="SUPFAM" id="SSF47923">
    <property type="entry name" value="Ypt/Rab-GAP domain of gyp1p"/>
    <property type="match status" value="2"/>
</dbReference>
<organism evidence="2">
    <name type="scientific">Phakopsora pachyrhizi</name>
    <name type="common">Asian soybean rust disease fungus</name>
    <dbReference type="NCBI Taxonomy" id="170000"/>
    <lineage>
        <taxon>Eukaryota</taxon>
        <taxon>Fungi</taxon>
        <taxon>Dikarya</taxon>
        <taxon>Basidiomycota</taxon>
        <taxon>Pucciniomycotina</taxon>
        <taxon>Pucciniomycetes</taxon>
        <taxon>Pucciniales</taxon>
        <taxon>Phakopsoraceae</taxon>
        <taxon>Phakopsora</taxon>
    </lineage>
</organism>
<dbReference type="Pfam" id="PF00566">
    <property type="entry name" value="RabGAP-TBC"/>
    <property type="match status" value="1"/>
</dbReference>
<dbReference type="Gene3D" id="1.10.8.270">
    <property type="entry name" value="putative rabgap domain of human tbc1 domain family member 14 like domains"/>
    <property type="match status" value="1"/>
</dbReference>
<dbReference type="Gene3D" id="1.10.472.80">
    <property type="entry name" value="Ypt/Rab-GAP domain of gyp1p, domain 3"/>
    <property type="match status" value="1"/>
</dbReference>
<dbReference type="SMART" id="SM00164">
    <property type="entry name" value="TBC"/>
    <property type="match status" value="1"/>
</dbReference>
<protein>
    <recommendedName>
        <fullName evidence="1">Rab-GAP TBC domain-containing protein</fullName>
    </recommendedName>
</protein>
<dbReference type="GO" id="GO:0005096">
    <property type="term" value="F:GTPase activator activity"/>
    <property type="evidence" value="ECO:0007669"/>
    <property type="project" value="TreeGrafter"/>
</dbReference>
<dbReference type="AlphaFoldDB" id="A0A0S1MKH8"/>
<dbReference type="PANTHER" id="PTHR47219">
    <property type="entry name" value="RAB GTPASE-ACTIVATING PROTEIN 1-LIKE"/>
    <property type="match status" value="1"/>
</dbReference>
<name>A0A0S1MKH8_PHAPC</name>
<accession>A0A0S1MKH8</accession>
<evidence type="ECO:0000259" key="1">
    <source>
        <dbReference type="PROSITE" id="PS50086"/>
    </source>
</evidence>
<dbReference type="EMBL" id="KT247269">
    <property type="protein sequence ID" value="ALL41358.1"/>
    <property type="molecule type" value="mRNA"/>
</dbReference>
<dbReference type="InterPro" id="IPR000195">
    <property type="entry name" value="Rab-GAP-TBC_dom"/>
</dbReference>
<proteinExistence type="evidence at transcript level"/>
<dbReference type="PANTHER" id="PTHR47219:SF20">
    <property type="entry name" value="TBC1 DOMAIN FAMILY MEMBER 2B"/>
    <property type="match status" value="1"/>
</dbReference>
<dbReference type="SMR" id="A0A0S1MKH8"/>
<reference evidence="2" key="1">
    <citation type="submission" date="2015-07" db="EMBL/GenBank/DDBJ databases">
        <title>Elucidating the P. pachyrhizi secretome and potential effectors.</title>
        <authorList>
            <person name="de Carvalho M.C.C.G."/>
            <person name="Nascimento L.C."/>
            <person name="Darben L.M."/>
            <person name="Polizel-Podanosqui A.M."/>
            <person name="Lopes-Caitar V.S."/>
            <person name="Rocha C.S."/>
            <person name="Qi M."/>
            <person name="Carazolle M."/>
            <person name="Kuwahara M.K."/>
            <person name="Pereira G.A.G."/>
            <person name="Abdelnoor R.V."/>
            <person name="Whitham S.A."/>
            <person name="Marcelino-Guimaraes F.C."/>
        </authorList>
    </citation>
    <scope>NUCLEOTIDE SEQUENCE</scope>
</reference>
<sequence length="232" mass="26199">MCLNQIECDVTRTLPTNVYFGGDGPGVSKLRRVLAAMSWHNPRVGYCQGMNMVAATLLLTIPSEEDAFWVLVCIVDKILPPDYYTSHLLTSQADQRVLRDLVEKYLPDLWCHFDSLEVELPAITFGWFLSLFADALPIQTLLRVFDLFLIDGCLLLFRVALALLKLNKSTILSHDSPASLYAYMRGPMTLSSHHADRIIDVATEQFKEVKNKQIATLREKHVADLKAEMGIE</sequence>
<dbReference type="InterPro" id="IPR050302">
    <property type="entry name" value="Rab_GAP_TBC_domain"/>
</dbReference>
<evidence type="ECO:0000313" key="2">
    <source>
        <dbReference type="EMBL" id="ALL41358.1"/>
    </source>
</evidence>
<dbReference type="InterPro" id="IPR035969">
    <property type="entry name" value="Rab-GAP_TBC_sf"/>
</dbReference>
<dbReference type="PROSITE" id="PS50086">
    <property type="entry name" value="TBC_RABGAP"/>
    <property type="match status" value="1"/>
</dbReference>
<dbReference type="FunFam" id="1.10.8.270:FF:000026">
    <property type="entry name" value="TBC (Tre-2/Bub2/Cdc16) domain family"/>
    <property type="match status" value="1"/>
</dbReference>
<feature type="domain" description="Rab-GAP TBC" evidence="1">
    <location>
        <begin position="1"/>
        <end position="152"/>
    </location>
</feature>
<dbReference type="GO" id="GO:0031267">
    <property type="term" value="F:small GTPase binding"/>
    <property type="evidence" value="ECO:0007669"/>
    <property type="project" value="TreeGrafter"/>
</dbReference>